<dbReference type="InterPro" id="IPR023296">
    <property type="entry name" value="Glyco_hydro_beta-prop_sf"/>
</dbReference>
<keyword evidence="5" id="KW-0732">Signal</keyword>
<dbReference type="AlphaFoldDB" id="A0A6I6JQ12"/>
<evidence type="ECO:0000256" key="1">
    <source>
        <dbReference type="ARBA" id="ARBA00009865"/>
    </source>
</evidence>
<keyword evidence="2 4" id="KW-0378">Hydrolase</keyword>
<dbReference type="RefSeq" id="WP_158863972.1">
    <property type="nucleotide sequence ID" value="NZ_CP046401.1"/>
</dbReference>
<protein>
    <submittedName>
        <fullName evidence="6">Family 43 glycosylhydrolase</fullName>
    </submittedName>
</protein>
<dbReference type="SUPFAM" id="SSF75005">
    <property type="entry name" value="Arabinanase/levansucrase/invertase"/>
    <property type="match status" value="1"/>
</dbReference>
<keyword evidence="7" id="KW-1185">Reference proteome</keyword>
<dbReference type="PANTHER" id="PTHR35279:SF1">
    <property type="entry name" value="ARABINANASE_LEVANSUCRASE_INVERTASE"/>
    <property type="match status" value="1"/>
</dbReference>
<organism evidence="6 7">
    <name type="scientific">Maribellus comscasis</name>
    <dbReference type="NCBI Taxonomy" id="2681766"/>
    <lineage>
        <taxon>Bacteria</taxon>
        <taxon>Pseudomonadati</taxon>
        <taxon>Bacteroidota</taxon>
        <taxon>Bacteroidia</taxon>
        <taxon>Marinilabiliales</taxon>
        <taxon>Prolixibacteraceae</taxon>
        <taxon>Maribellus</taxon>
    </lineage>
</organism>
<reference evidence="6 7" key="1">
    <citation type="submission" date="2019-11" db="EMBL/GenBank/DDBJ databases">
        <authorList>
            <person name="Zheng R.K."/>
            <person name="Sun C.M."/>
        </authorList>
    </citation>
    <scope>NUCLEOTIDE SEQUENCE [LARGE SCALE GENOMIC DNA]</scope>
    <source>
        <strain evidence="6 7">WC007</strain>
    </source>
</reference>
<dbReference type="EMBL" id="CP046401">
    <property type="protein sequence ID" value="QGY43138.1"/>
    <property type="molecule type" value="Genomic_DNA"/>
</dbReference>
<sequence>MKKIVFFLLVGFSFFSAVAQEKMMYGDISRKGVPFAKDPHVIELQGRYLMYFSIPPYSNKTGPENGWNIGIAESTDLIHWEKAGEITPVGEYESKGLCAPCVRVYNNKVHLFYQTYGNGKDDAICHAISTDGITFERDKSNPIFKPEGDWNCGRAIDAEVIKFKNQYFLYFATRDPDYKIQMQGVATAPGSSNFTKKDWEQAKNAPIMIPEYDWEGKCVEGASVIQKNNKLYMFYAGSYNNAPQQIGVAKSSDGIHWEKISDQPFLRNGKKGEWNESESGHPHIFETSGGKTYLFFQGNNDNGKTWYISNIEVFWNENGPYLKDKM</sequence>
<evidence type="ECO:0000256" key="5">
    <source>
        <dbReference type="SAM" id="SignalP"/>
    </source>
</evidence>
<accession>A0A6I6JQ12</accession>
<dbReference type="Proteomes" id="UP000428260">
    <property type="component" value="Chromosome"/>
</dbReference>
<proteinExistence type="inferred from homology"/>
<evidence type="ECO:0000256" key="4">
    <source>
        <dbReference type="RuleBase" id="RU361187"/>
    </source>
</evidence>
<dbReference type="GO" id="GO:0004553">
    <property type="term" value="F:hydrolase activity, hydrolyzing O-glycosyl compounds"/>
    <property type="evidence" value="ECO:0007669"/>
    <property type="project" value="InterPro"/>
</dbReference>
<feature type="signal peptide" evidence="5">
    <location>
        <begin position="1"/>
        <end position="19"/>
    </location>
</feature>
<evidence type="ECO:0000313" key="6">
    <source>
        <dbReference type="EMBL" id="QGY43138.1"/>
    </source>
</evidence>
<evidence type="ECO:0000256" key="3">
    <source>
        <dbReference type="ARBA" id="ARBA00023295"/>
    </source>
</evidence>
<dbReference type="PANTHER" id="PTHR35279">
    <property type="match status" value="1"/>
</dbReference>
<gene>
    <name evidence="6" type="ORF">GM418_05535</name>
</gene>
<feature type="chain" id="PRO_5026276073" evidence="5">
    <location>
        <begin position="20"/>
        <end position="326"/>
    </location>
</feature>
<dbReference type="Pfam" id="PF04616">
    <property type="entry name" value="Glyco_hydro_43"/>
    <property type="match status" value="1"/>
</dbReference>
<dbReference type="KEGG" id="mcos:GM418_05535"/>
<keyword evidence="3 4" id="KW-0326">Glycosidase</keyword>
<evidence type="ECO:0000313" key="7">
    <source>
        <dbReference type="Proteomes" id="UP000428260"/>
    </source>
</evidence>
<dbReference type="GO" id="GO:0005975">
    <property type="term" value="P:carbohydrate metabolic process"/>
    <property type="evidence" value="ECO:0007669"/>
    <property type="project" value="InterPro"/>
</dbReference>
<dbReference type="InterPro" id="IPR006710">
    <property type="entry name" value="Glyco_hydro_43"/>
</dbReference>
<comment type="similarity">
    <text evidence="1 4">Belongs to the glycosyl hydrolase 43 family.</text>
</comment>
<name>A0A6I6JQ12_9BACT</name>
<evidence type="ECO:0000256" key="2">
    <source>
        <dbReference type="ARBA" id="ARBA00022801"/>
    </source>
</evidence>
<dbReference type="Gene3D" id="2.115.10.20">
    <property type="entry name" value="Glycosyl hydrolase domain, family 43"/>
    <property type="match status" value="3"/>
</dbReference>